<comment type="caution">
    <text evidence="2">The sequence shown here is derived from an EMBL/GenBank/DDBJ whole genome shotgun (WGS) entry which is preliminary data.</text>
</comment>
<reference evidence="2 3" key="1">
    <citation type="submission" date="2019-03" db="EMBL/GenBank/DDBJ databases">
        <title>First draft genome of Liparis tanakae, snailfish: a comprehensive survey of snailfish specific genes.</title>
        <authorList>
            <person name="Kim W."/>
            <person name="Song I."/>
            <person name="Jeong J.-H."/>
            <person name="Kim D."/>
            <person name="Kim S."/>
            <person name="Ryu S."/>
            <person name="Song J.Y."/>
            <person name="Lee S.K."/>
        </authorList>
    </citation>
    <scope>NUCLEOTIDE SEQUENCE [LARGE SCALE GENOMIC DNA]</scope>
    <source>
        <tissue evidence="2">Muscle</tissue>
    </source>
</reference>
<protein>
    <submittedName>
        <fullName evidence="2">Uncharacterized protein</fullName>
    </submittedName>
</protein>
<evidence type="ECO:0000313" key="2">
    <source>
        <dbReference type="EMBL" id="TNN83330.1"/>
    </source>
</evidence>
<accession>A0A4Z2IZC5</accession>
<dbReference type="EMBL" id="SRLO01000033">
    <property type="protein sequence ID" value="TNN83330.1"/>
    <property type="molecule type" value="Genomic_DNA"/>
</dbReference>
<evidence type="ECO:0000256" key="1">
    <source>
        <dbReference type="SAM" id="MobiDB-lite"/>
    </source>
</evidence>
<gene>
    <name evidence="2" type="ORF">EYF80_006311</name>
</gene>
<name>A0A4Z2IZC5_9TELE</name>
<evidence type="ECO:0000313" key="3">
    <source>
        <dbReference type="Proteomes" id="UP000314294"/>
    </source>
</evidence>
<keyword evidence="3" id="KW-1185">Reference proteome</keyword>
<proteinExistence type="predicted"/>
<organism evidence="2 3">
    <name type="scientific">Liparis tanakae</name>
    <name type="common">Tanaka's snailfish</name>
    <dbReference type="NCBI Taxonomy" id="230148"/>
    <lineage>
        <taxon>Eukaryota</taxon>
        <taxon>Metazoa</taxon>
        <taxon>Chordata</taxon>
        <taxon>Craniata</taxon>
        <taxon>Vertebrata</taxon>
        <taxon>Euteleostomi</taxon>
        <taxon>Actinopterygii</taxon>
        <taxon>Neopterygii</taxon>
        <taxon>Teleostei</taxon>
        <taxon>Neoteleostei</taxon>
        <taxon>Acanthomorphata</taxon>
        <taxon>Eupercaria</taxon>
        <taxon>Perciformes</taxon>
        <taxon>Cottioidei</taxon>
        <taxon>Cottales</taxon>
        <taxon>Liparidae</taxon>
        <taxon>Liparis</taxon>
    </lineage>
</organism>
<dbReference type="Proteomes" id="UP000314294">
    <property type="component" value="Unassembled WGS sequence"/>
</dbReference>
<sequence length="127" mass="13926">MNTDFNTRRLPPPLTPDLRARLGAPCKTLPSSHPPRPNIPVCITSRPGRRRPPDRVTPLRVNMVGPRRHAPHVNPLRTDGLKRHAVFSGVAVVFSRFSCCTAEQAAAATEHGGALAVTFRGKKRPGW</sequence>
<dbReference type="AlphaFoldDB" id="A0A4Z2IZC5"/>
<feature type="region of interest" description="Disordered" evidence="1">
    <location>
        <begin position="1"/>
        <end position="76"/>
    </location>
</feature>